<organism evidence="2 3">
    <name type="scientific">Mumia zhuanghuii</name>
    <dbReference type="NCBI Taxonomy" id="2585211"/>
    <lineage>
        <taxon>Bacteria</taxon>
        <taxon>Bacillati</taxon>
        <taxon>Actinomycetota</taxon>
        <taxon>Actinomycetes</taxon>
        <taxon>Propionibacteriales</taxon>
        <taxon>Nocardioidaceae</taxon>
        <taxon>Mumia</taxon>
    </lineage>
</organism>
<dbReference type="AlphaFoldDB" id="A0A5Q6S3E7"/>
<evidence type="ECO:0000313" key="3">
    <source>
        <dbReference type="Proteomes" id="UP000307768"/>
    </source>
</evidence>
<comment type="caution">
    <text evidence="2">The sequence shown here is derived from an EMBL/GenBank/DDBJ whole genome shotgun (WGS) entry which is preliminary data.</text>
</comment>
<feature type="transmembrane region" description="Helical" evidence="1">
    <location>
        <begin position="183"/>
        <end position="206"/>
    </location>
</feature>
<name>A0A5Q6S3E7_9ACTN</name>
<gene>
    <name evidence="2" type="ORF">FE697_002525</name>
</gene>
<feature type="transmembrane region" description="Helical" evidence="1">
    <location>
        <begin position="119"/>
        <end position="141"/>
    </location>
</feature>
<protein>
    <submittedName>
        <fullName evidence="2">Uncharacterized protein</fullName>
    </submittedName>
</protein>
<evidence type="ECO:0000313" key="2">
    <source>
        <dbReference type="EMBL" id="KAA1424810.1"/>
    </source>
</evidence>
<accession>A0A5Q6S3E7</accession>
<dbReference type="RefSeq" id="WP_149767955.1">
    <property type="nucleotide sequence ID" value="NZ_VDFQ02000001.1"/>
</dbReference>
<dbReference type="EMBL" id="VDFQ02000001">
    <property type="protein sequence ID" value="KAA1424810.1"/>
    <property type="molecule type" value="Genomic_DNA"/>
</dbReference>
<sequence>MDRKQLKSRRVAAQGYGNACFLDEGDETRADAVVFTPLDGAWTVFATDAAAAPIEATRRSFATDSEALDYMYRCLRDKVEARHAEVSARVDADAATEARKGDPEQMVLRTLRLLDAYRGLGLAGVLTTLAFLATAVGWIGIAPFTDAEKGLPFVAVCYSLATANVVAQWWRGRHVAGRRARRALRTAVGTALFAVVALVCMVIRLSDIENPLFWLPPALALLTSAAVAIALSAARGSVGPSVE</sequence>
<keyword evidence="1" id="KW-0472">Membrane</keyword>
<dbReference type="OrthoDB" id="3821931at2"/>
<keyword evidence="1" id="KW-1133">Transmembrane helix</keyword>
<evidence type="ECO:0000256" key="1">
    <source>
        <dbReference type="SAM" id="Phobius"/>
    </source>
</evidence>
<dbReference type="Proteomes" id="UP000307768">
    <property type="component" value="Unassembled WGS sequence"/>
</dbReference>
<feature type="transmembrane region" description="Helical" evidence="1">
    <location>
        <begin position="212"/>
        <end position="234"/>
    </location>
</feature>
<proteinExistence type="predicted"/>
<reference evidence="2 3" key="1">
    <citation type="submission" date="2019-09" db="EMBL/GenBank/DDBJ databases">
        <title>Mumia zhuanghuii sp. nov. isolated from the intestinal contents of plateau pika (Ochotona curzoniae) in the Qinghai-Tibet plateau of China.</title>
        <authorList>
            <person name="Tian Z."/>
        </authorList>
    </citation>
    <scope>NUCLEOTIDE SEQUENCE [LARGE SCALE GENOMIC DNA]</scope>
    <source>
        <strain evidence="3">350</strain>
    </source>
</reference>
<feature type="transmembrane region" description="Helical" evidence="1">
    <location>
        <begin position="153"/>
        <end position="171"/>
    </location>
</feature>
<keyword evidence="1" id="KW-0812">Transmembrane</keyword>